<gene>
    <name evidence="2" type="ORF">DFO77_106123</name>
</gene>
<protein>
    <submittedName>
        <fullName evidence="2">Uncharacterized protein (TIGR00661 family)</fullName>
    </submittedName>
</protein>
<dbReference type="EMBL" id="QPIZ01000006">
    <property type="protein sequence ID" value="RCW37429.1"/>
    <property type="molecule type" value="Genomic_DNA"/>
</dbReference>
<keyword evidence="3" id="KW-1185">Reference proteome</keyword>
<evidence type="ECO:0000313" key="3">
    <source>
        <dbReference type="Proteomes" id="UP000252733"/>
    </source>
</evidence>
<dbReference type="InterPro" id="IPR007235">
    <property type="entry name" value="Glyco_trans_28_C"/>
</dbReference>
<feature type="domain" description="Glycosyl transferase family 28 C-terminal" evidence="1">
    <location>
        <begin position="267"/>
        <end position="339"/>
    </location>
</feature>
<organism evidence="2 3">
    <name type="scientific">Marinilabilia salmonicolor</name>
    <dbReference type="NCBI Taxonomy" id="989"/>
    <lineage>
        <taxon>Bacteria</taxon>
        <taxon>Pseudomonadati</taxon>
        <taxon>Bacteroidota</taxon>
        <taxon>Bacteroidia</taxon>
        <taxon>Marinilabiliales</taxon>
        <taxon>Marinilabiliaceae</taxon>
        <taxon>Marinilabilia</taxon>
    </lineage>
</organism>
<accession>A0A368V8H8</accession>
<dbReference type="AlphaFoldDB" id="A0A368V8H8"/>
<dbReference type="Proteomes" id="UP000252733">
    <property type="component" value="Unassembled WGS sequence"/>
</dbReference>
<dbReference type="GO" id="GO:0016758">
    <property type="term" value="F:hexosyltransferase activity"/>
    <property type="evidence" value="ECO:0007669"/>
    <property type="project" value="InterPro"/>
</dbReference>
<dbReference type="SUPFAM" id="SSF53756">
    <property type="entry name" value="UDP-Glycosyltransferase/glycogen phosphorylase"/>
    <property type="match status" value="1"/>
</dbReference>
<name>A0A368V8H8_9BACT</name>
<proteinExistence type="predicted"/>
<dbReference type="Pfam" id="PF04101">
    <property type="entry name" value="Glyco_tran_28_C"/>
    <property type="match status" value="1"/>
</dbReference>
<evidence type="ECO:0000259" key="1">
    <source>
        <dbReference type="Pfam" id="PF04101"/>
    </source>
</evidence>
<evidence type="ECO:0000313" key="2">
    <source>
        <dbReference type="EMBL" id="RCW37429.1"/>
    </source>
</evidence>
<reference evidence="2 3" key="1">
    <citation type="submission" date="2018-07" db="EMBL/GenBank/DDBJ databases">
        <title>Freshwater and sediment microbial communities from various areas in North America, analyzing microbe dynamics in response to fracking.</title>
        <authorList>
            <person name="Lamendella R."/>
        </authorList>
    </citation>
    <scope>NUCLEOTIDE SEQUENCE [LARGE SCALE GENOMIC DNA]</scope>
    <source>
        <strain evidence="2 3">160A</strain>
    </source>
</reference>
<dbReference type="RefSeq" id="WP_114436708.1">
    <property type="nucleotide sequence ID" value="NZ_QPIZ01000006.1"/>
</dbReference>
<sequence length="373" mass="42714">MSQNTQKTILFCPLDWGLGHIARDLPLIREFSRNGHRVVVAASEKLCDWVKSETPDIETVFFDGPKIFYSGSRGAFSEIIFQLPGLLLWPGKEKKRIRELTALYHPDLIVSDNRYGARHPKITSVIITHQLCIQLPKMVKWAEYPLHLFVKYLIGKFDQCWIPDFPKADSLAGNLVHQYRLPKNAILIGPLSRFDNTSEENNKEFQKKTVLGILSGPEPQRSIFEHLLRKNLEKQQGLHTLITGQTVAQNAYRKGANPVLIDHQPTREMLRLIQGHKVIISRSGYSTIMDMHFLNRAIIIVPTPGQTEQEYLSRFHHGHRHLRLSQKQIPESDFEKVVTALKTTNSCPNSPLNFRSVLRNILRNPSGKPEISE</sequence>
<dbReference type="Gene3D" id="3.40.50.2000">
    <property type="entry name" value="Glycogen Phosphorylase B"/>
    <property type="match status" value="1"/>
</dbReference>
<comment type="caution">
    <text evidence="2">The sequence shown here is derived from an EMBL/GenBank/DDBJ whole genome shotgun (WGS) entry which is preliminary data.</text>
</comment>